<reference evidence="5" key="1">
    <citation type="journal article" date="2009" name="Environ. Microbiol.">
        <title>The genome of Polaromonas naphthalenivorans strain CJ2, isolated from coal tar-contaminated sediment, reveals physiological and metabolic versatility and evolution through extensive horizontal gene transfer.</title>
        <authorList>
            <person name="Yagi J.M."/>
            <person name="Sims D."/>
            <person name="Brettin T."/>
            <person name="Bruce D."/>
            <person name="Madsen E.L."/>
        </authorList>
    </citation>
    <scope>NUCLEOTIDE SEQUENCE [LARGE SCALE GENOMIC DNA]</scope>
    <source>
        <strain evidence="5">CJ2</strain>
    </source>
</reference>
<dbReference type="Proteomes" id="UP000000644">
    <property type="component" value="Chromosome"/>
</dbReference>
<dbReference type="Pfam" id="PF00582">
    <property type="entry name" value="Usp"/>
    <property type="match status" value="1"/>
</dbReference>
<dbReference type="HOGENOM" id="CLU_049301_11_0_4"/>
<evidence type="ECO:0000256" key="1">
    <source>
        <dbReference type="ARBA" id="ARBA00008791"/>
    </source>
</evidence>
<gene>
    <name evidence="4" type="ordered locus">Pnap_2088</name>
</gene>
<dbReference type="KEGG" id="pna:Pnap_2088"/>
<dbReference type="GO" id="GO:0005737">
    <property type="term" value="C:cytoplasm"/>
    <property type="evidence" value="ECO:0007669"/>
    <property type="project" value="UniProtKB-SubCell"/>
</dbReference>
<organism evidence="4 5">
    <name type="scientific">Polaromonas naphthalenivorans (strain CJ2)</name>
    <dbReference type="NCBI Taxonomy" id="365044"/>
    <lineage>
        <taxon>Bacteria</taxon>
        <taxon>Pseudomonadati</taxon>
        <taxon>Pseudomonadota</taxon>
        <taxon>Betaproteobacteria</taxon>
        <taxon>Burkholderiales</taxon>
        <taxon>Comamonadaceae</taxon>
        <taxon>Polaromonas</taxon>
    </lineage>
</organism>
<evidence type="ECO:0000256" key="2">
    <source>
        <dbReference type="PIRNR" id="PIRNR006276"/>
    </source>
</evidence>
<dbReference type="InterPro" id="IPR006015">
    <property type="entry name" value="Universal_stress_UspA"/>
</dbReference>
<keyword evidence="5" id="KW-1185">Reference proteome</keyword>
<dbReference type="AlphaFoldDB" id="A1VP19"/>
<protein>
    <recommendedName>
        <fullName evidence="2">Universal stress protein</fullName>
    </recommendedName>
</protein>
<dbReference type="InterPro" id="IPR006016">
    <property type="entry name" value="UspA"/>
</dbReference>
<dbReference type="CDD" id="cd00293">
    <property type="entry name" value="USP-like"/>
    <property type="match status" value="1"/>
</dbReference>
<dbReference type="eggNOG" id="COG0589">
    <property type="taxonomic scope" value="Bacteria"/>
</dbReference>
<sequence length="153" mass="15950">MFKHILLATDGSAASQHAAQIAADMARIHGARLTALYVVDPYPYLGIGETNPLGFQSYMAAAREHATQAHAKVAELCSQGGAPVALQTRIAEDLSASEGIVQTARDEGADLIVMGSHGRTGLARFVVGSVASKVLAAAPMPVLVVRQGDSDER</sequence>
<comment type="subcellular location">
    <subcellularLocation>
        <location evidence="2">Cytoplasm</location>
    </subcellularLocation>
</comment>
<dbReference type="STRING" id="365044.Pnap_2088"/>
<proteinExistence type="inferred from homology"/>
<dbReference type="SUPFAM" id="SSF52402">
    <property type="entry name" value="Adenine nucleotide alpha hydrolases-like"/>
    <property type="match status" value="1"/>
</dbReference>
<name>A1VP19_POLNA</name>
<evidence type="ECO:0000313" key="5">
    <source>
        <dbReference type="Proteomes" id="UP000000644"/>
    </source>
</evidence>
<dbReference type="RefSeq" id="WP_011801475.1">
    <property type="nucleotide sequence ID" value="NC_008781.1"/>
</dbReference>
<keyword evidence="2" id="KW-0963">Cytoplasm</keyword>
<comment type="similarity">
    <text evidence="1 2">Belongs to the universal stress protein A family.</text>
</comment>
<evidence type="ECO:0000259" key="3">
    <source>
        <dbReference type="Pfam" id="PF00582"/>
    </source>
</evidence>
<dbReference type="PRINTS" id="PR01438">
    <property type="entry name" value="UNVRSLSTRESS"/>
</dbReference>
<dbReference type="InterPro" id="IPR014729">
    <property type="entry name" value="Rossmann-like_a/b/a_fold"/>
</dbReference>
<evidence type="ECO:0000313" key="4">
    <source>
        <dbReference type="EMBL" id="ABM37397.1"/>
    </source>
</evidence>
<feature type="domain" description="UspA" evidence="3">
    <location>
        <begin position="1"/>
        <end position="146"/>
    </location>
</feature>
<dbReference type="PANTHER" id="PTHR46268:SF6">
    <property type="entry name" value="UNIVERSAL STRESS PROTEIN UP12"/>
    <property type="match status" value="1"/>
</dbReference>
<accession>A1VP19</accession>
<dbReference type="EMBL" id="CP000529">
    <property type="protein sequence ID" value="ABM37397.1"/>
    <property type="molecule type" value="Genomic_DNA"/>
</dbReference>
<dbReference type="PIRSF" id="PIRSF006276">
    <property type="entry name" value="UspA"/>
    <property type="match status" value="1"/>
</dbReference>
<dbReference type="OrthoDB" id="5295044at2"/>
<dbReference type="PANTHER" id="PTHR46268">
    <property type="entry name" value="STRESS RESPONSE PROTEIN NHAX"/>
    <property type="match status" value="1"/>
</dbReference>
<dbReference type="Gene3D" id="3.40.50.620">
    <property type="entry name" value="HUPs"/>
    <property type="match status" value="1"/>
</dbReference>